<gene>
    <name evidence="2" type="ORF">PV517_32545</name>
</gene>
<dbReference type="RefSeq" id="WP_179203573.1">
    <property type="nucleotide sequence ID" value="NZ_JAGJBZ010000003.1"/>
</dbReference>
<dbReference type="Proteomes" id="UP001271723">
    <property type="component" value="Unassembled WGS sequence"/>
</dbReference>
<dbReference type="EMBL" id="JARAVY010000015">
    <property type="protein sequence ID" value="MDX2913385.1"/>
    <property type="molecule type" value="Genomic_DNA"/>
</dbReference>
<accession>A0ABU4LC84</accession>
<organism evidence="2 3">
    <name type="scientific">Streptomyces griseiscabiei</name>
    <dbReference type="NCBI Taxonomy" id="2993540"/>
    <lineage>
        <taxon>Bacteria</taxon>
        <taxon>Bacillati</taxon>
        <taxon>Actinomycetota</taxon>
        <taxon>Actinomycetes</taxon>
        <taxon>Kitasatosporales</taxon>
        <taxon>Streptomycetaceae</taxon>
        <taxon>Streptomyces</taxon>
    </lineage>
</organism>
<protein>
    <submittedName>
        <fullName evidence="2">Uncharacterized protein</fullName>
    </submittedName>
</protein>
<evidence type="ECO:0000256" key="1">
    <source>
        <dbReference type="SAM" id="MobiDB-lite"/>
    </source>
</evidence>
<name>A0ABU4LC84_9ACTN</name>
<comment type="caution">
    <text evidence="2">The sequence shown here is derived from an EMBL/GenBank/DDBJ whole genome shotgun (WGS) entry which is preliminary data.</text>
</comment>
<proteinExistence type="predicted"/>
<reference evidence="2 3" key="1">
    <citation type="journal article" date="2023" name="Microb. Genom.">
        <title>Mesoterricola silvestris gen. nov., sp. nov., Mesoterricola sediminis sp. nov., Geothrix oryzae sp. nov., Geothrix edaphica sp. nov., Geothrix rubra sp. nov., and Geothrix limicola sp. nov., six novel members of Acidobacteriota isolated from soils.</title>
        <authorList>
            <person name="Weisberg A.J."/>
            <person name="Pearce E."/>
            <person name="Kramer C.G."/>
            <person name="Chang J.H."/>
            <person name="Clarke C.R."/>
        </authorList>
    </citation>
    <scope>NUCLEOTIDE SEQUENCE [LARGE SCALE GENOMIC DNA]</scope>
    <source>
        <strain evidence="2 3">NRRL_B-2795</strain>
    </source>
</reference>
<evidence type="ECO:0000313" key="3">
    <source>
        <dbReference type="Proteomes" id="UP001271723"/>
    </source>
</evidence>
<keyword evidence="3" id="KW-1185">Reference proteome</keyword>
<feature type="region of interest" description="Disordered" evidence="1">
    <location>
        <begin position="1"/>
        <end position="26"/>
    </location>
</feature>
<evidence type="ECO:0000313" key="2">
    <source>
        <dbReference type="EMBL" id="MDX2913385.1"/>
    </source>
</evidence>
<sequence length="45" mass="4461">MSTVGFRPDPAPSAPGSSASPPPLTASIITTGVITAAPQGRQPWS</sequence>